<proteinExistence type="predicted"/>
<comment type="caution">
    <text evidence="3">The sequence shown here is derived from an EMBL/GenBank/DDBJ whole genome shotgun (WGS) entry which is preliminary data.</text>
</comment>
<protein>
    <submittedName>
        <fullName evidence="3">Helix-turn-helix domain-containing protein</fullName>
    </submittedName>
</protein>
<keyword evidence="1" id="KW-0238">DNA-binding</keyword>
<keyword evidence="4" id="KW-1185">Reference proteome</keyword>
<reference evidence="3 4" key="1">
    <citation type="submission" date="2024-09" db="EMBL/GenBank/DDBJ databases">
        <authorList>
            <person name="Sun Q."/>
            <person name="Mori K."/>
        </authorList>
    </citation>
    <scope>NUCLEOTIDE SEQUENCE [LARGE SCALE GENOMIC DNA]</scope>
    <source>
        <strain evidence="3 4">JCM 12763</strain>
    </source>
</reference>
<evidence type="ECO:0000313" key="3">
    <source>
        <dbReference type="EMBL" id="MFB9732436.1"/>
    </source>
</evidence>
<organism evidence="3 4">
    <name type="scientific">Ornithinimicrobium kibberense</name>
    <dbReference type="NCBI Taxonomy" id="282060"/>
    <lineage>
        <taxon>Bacteria</taxon>
        <taxon>Bacillati</taxon>
        <taxon>Actinomycetota</taxon>
        <taxon>Actinomycetes</taxon>
        <taxon>Micrococcales</taxon>
        <taxon>Ornithinimicrobiaceae</taxon>
        <taxon>Ornithinimicrobium</taxon>
    </lineage>
</organism>
<dbReference type="Gene3D" id="1.10.260.40">
    <property type="entry name" value="lambda repressor-like DNA-binding domains"/>
    <property type="match status" value="1"/>
</dbReference>
<dbReference type="CDD" id="cd00093">
    <property type="entry name" value="HTH_XRE"/>
    <property type="match status" value="1"/>
</dbReference>
<dbReference type="InterPro" id="IPR001387">
    <property type="entry name" value="Cro/C1-type_HTH"/>
</dbReference>
<evidence type="ECO:0000256" key="1">
    <source>
        <dbReference type="ARBA" id="ARBA00023125"/>
    </source>
</evidence>
<sequence length="116" mass="12807">MGDLSETNHVPYARPRMDTGHLRELRLRKGMSQHALSFKVGVQGAAAISAWERGVATPRPSTLLRVAEVLGVDPIELLAVDGREGGTLRELRVVRSMTLRELADVASTSSWFIRTR</sequence>
<dbReference type="EMBL" id="JBHMAX010000019">
    <property type="protein sequence ID" value="MFB9732436.1"/>
    <property type="molecule type" value="Genomic_DNA"/>
</dbReference>
<dbReference type="InterPro" id="IPR050807">
    <property type="entry name" value="TransReg_Diox_bact_type"/>
</dbReference>
<accession>A0ABV5V3R3</accession>
<dbReference type="Pfam" id="PF01381">
    <property type="entry name" value="HTH_3"/>
    <property type="match status" value="1"/>
</dbReference>
<dbReference type="RefSeq" id="WP_181409535.1">
    <property type="nucleotide sequence ID" value="NZ_VFXM01000007.1"/>
</dbReference>
<dbReference type="PANTHER" id="PTHR46797:SF1">
    <property type="entry name" value="METHYLPHOSPHONATE SYNTHASE"/>
    <property type="match status" value="1"/>
</dbReference>
<dbReference type="InterPro" id="IPR010982">
    <property type="entry name" value="Lambda_DNA-bd_dom_sf"/>
</dbReference>
<dbReference type="PANTHER" id="PTHR46797">
    <property type="entry name" value="HTH-TYPE TRANSCRIPTIONAL REGULATOR"/>
    <property type="match status" value="1"/>
</dbReference>
<dbReference type="SUPFAM" id="SSF47413">
    <property type="entry name" value="lambda repressor-like DNA-binding domains"/>
    <property type="match status" value="1"/>
</dbReference>
<name>A0ABV5V3R3_9MICO</name>
<dbReference type="PROSITE" id="PS50943">
    <property type="entry name" value="HTH_CROC1"/>
    <property type="match status" value="1"/>
</dbReference>
<dbReference type="Proteomes" id="UP001589613">
    <property type="component" value="Unassembled WGS sequence"/>
</dbReference>
<dbReference type="SMART" id="SM00530">
    <property type="entry name" value="HTH_XRE"/>
    <property type="match status" value="1"/>
</dbReference>
<gene>
    <name evidence="3" type="ORF">ACFFN0_10320</name>
</gene>
<evidence type="ECO:0000259" key="2">
    <source>
        <dbReference type="PROSITE" id="PS50943"/>
    </source>
</evidence>
<evidence type="ECO:0000313" key="4">
    <source>
        <dbReference type="Proteomes" id="UP001589613"/>
    </source>
</evidence>
<feature type="domain" description="HTH cro/C1-type" evidence="2">
    <location>
        <begin position="22"/>
        <end position="77"/>
    </location>
</feature>